<evidence type="ECO:0000313" key="1">
    <source>
        <dbReference type="EMBL" id="GAA0745584.1"/>
    </source>
</evidence>
<dbReference type="Pfam" id="PF10118">
    <property type="entry name" value="Metal_hydrol"/>
    <property type="match status" value="1"/>
</dbReference>
<dbReference type="RefSeq" id="WP_141288987.1">
    <property type="nucleotide sequence ID" value="NZ_BAAAEW010000006.1"/>
</dbReference>
<gene>
    <name evidence="1" type="ORF">GCM10009107_12080</name>
</gene>
<dbReference type="PANTHER" id="PTHR39456">
    <property type="entry name" value="METAL-DEPENDENT HYDROLASE"/>
    <property type="match status" value="1"/>
</dbReference>
<organism evidence="1 2">
    <name type="scientific">Ideonella azotifigens</name>
    <dbReference type="NCBI Taxonomy" id="513160"/>
    <lineage>
        <taxon>Bacteria</taxon>
        <taxon>Pseudomonadati</taxon>
        <taxon>Pseudomonadota</taxon>
        <taxon>Betaproteobacteria</taxon>
        <taxon>Burkholderiales</taxon>
        <taxon>Sphaerotilaceae</taxon>
        <taxon>Ideonella</taxon>
    </lineage>
</organism>
<dbReference type="PIRSF" id="PIRSF007580">
    <property type="entry name" value="UCP07580"/>
    <property type="match status" value="1"/>
</dbReference>
<dbReference type="GO" id="GO:0016787">
    <property type="term" value="F:hydrolase activity"/>
    <property type="evidence" value="ECO:0007669"/>
    <property type="project" value="UniProtKB-KW"/>
</dbReference>
<comment type="caution">
    <text evidence="1">The sequence shown here is derived from an EMBL/GenBank/DDBJ whole genome shotgun (WGS) entry which is preliminary data.</text>
</comment>
<evidence type="ECO:0000313" key="2">
    <source>
        <dbReference type="Proteomes" id="UP001500279"/>
    </source>
</evidence>
<sequence>MTDLVIRRLLIDMETPLTRHWNGGDAFRTAFFNALSMSFPLGEQFFIDSVKLGLQTLSPELRERHEAEAKGFIGQEATHRRIHQLFNQHLQHQGLVNHWEGRIQHRLKRLEGMEPRVWLGLTAATEHFTAIMAEHLLSFEAPLAGTEERLQLLWRWHASEESEHRCTAFDLYYALGGDVRWRRRLFYIVTWHFTTDLLRQTVNNLWHDRSLWRLSTWSSGARFLFGQGGLVRELFGPWRRYLHTDFHPSQQDDELAHEWLAQHADRAVPVNPPQHRAAA</sequence>
<proteinExistence type="predicted"/>
<reference evidence="1 2" key="1">
    <citation type="journal article" date="2019" name="Int. J. Syst. Evol. Microbiol.">
        <title>The Global Catalogue of Microorganisms (GCM) 10K type strain sequencing project: providing services to taxonomists for standard genome sequencing and annotation.</title>
        <authorList>
            <consortium name="The Broad Institute Genomics Platform"/>
            <consortium name="The Broad Institute Genome Sequencing Center for Infectious Disease"/>
            <person name="Wu L."/>
            <person name="Ma J."/>
        </authorList>
    </citation>
    <scope>NUCLEOTIDE SEQUENCE [LARGE SCALE GENOMIC DNA]</scope>
    <source>
        <strain evidence="1 2">JCM 15503</strain>
    </source>
</reference>
<keyword evidence="1" id="KW-0378">Hydrolase</keyword>
<name>A0ABN1JS72_9BURK</name>
<protein>
    <submittedName>
        <fullName evidence="1">Metal-dependent hydrolase</fullName>
    </submittedName>
</protein>
<keyword evidence="2" id="KW-1185">Reference proteome</keyword>
<dbReference type="EMBL" id="BAAAEW010000006">
    <property type="protein sequence ID" value="GAA0745584.1"/>
    <property type="molecule type" value="Genomic_DNA"/>
</dbReference>
<dbReference type="PANTHER" id="PTHR39456:SF1">
    <property type="entry name" value="METAL-DEPENDENT HYDROLASE"/>
    <property type="match status" value="1"/>
</dbReference>
<accession>A0ABN1JS72</accession>
<dbReference type="Proteomes" id="UP001500279">
    <property type="component" value="Unassembled WGS sequence"/>
</dbReference>
<dbReference type="InterPro" id="IPR016516">
    <property type="entry name" value="UCP07580"/>
</dbReference>